<name>R0KFQ0_EXST2</name>
<evidence type="ECO:0000256" key="2">
    <source>
        <dbReference type="SAM" id="MobiDB-lite"/>
    </source>
</evidence>
<accession>R0KFQ0</accession>
<feature type="coiled-coil region" evidence="1">
    <location>
        <begin position="152"/>
        <end position="179"/>
    </location>
</feature>
<gene>
    <name evidence="3" type="ORF">SETTUDRAFT_41427</name>
</gene>
<reference evidence="3 4" key="2">
    <citation type="journal article" date="2013" name="PLoS Genet.">
        <title>Comparative genome structure, secondary metabolite, and effector coding capacity across Cochliobolus pathogens.</title>
        <authorList>
            <person name="Condon B.J."/>
            <person name="Leng Y."/>
            <person name="Wu D."/>
            <person name="Bushley K.E."/>
            <person name="Ohm R.A."/>
            <person name="Otillar R."/>
            <person name="Martin J."/>
            <person name="Schackwitz W."/>
            <person name="Grimwood J."/>
            <person name="MohdZainudin N."/>
            <person name="Xue C."/>
            <person name="Wang R."/>
            <person name="Manning V.A."/>
            <person name="Dhillon B."/>
            <person name="Tu Z.J."/>
            <person name="Steffenson B.J."/>
            <person name="Salamov A."/>
            <person name="Sun H."/>
            <person name="Lowry S."/>
            <person name="LaButti K."/>
            <person name="Han J."/>
            <person name="Copeland A."/>
            <person name="Lindquist E."/>
            <person name="Barry K."/>
            <person name="Schmutz J."/>
            <person name="Baker S.E."/>
            <person name="Ciuffetti L.M."/>
            <person name="Grigoriev I.V."/>
            <person name="Zhong S."/>
            <person name="Turgeon B.G."/>
        </authorList>
    </citation>
    <scope>NUCLEOTIDE SEQUENCE [LARGE SCALE GENOMIC DNA]</scope>
    <source>
        <strain evidence="4">28A</strain>
    </source>
</reference>
<dbReference type="EMBL" id="KB908592">
    <property type="protein sequence ID" value="EOA86947.1"/>
    <property type="molecule type" value="Genomic_DNA"/>
</dbReference>
<feature type="region of interest" description="Disordered" evidence="2">
    <location>
        <begin position="259"/>
        <end position="312"/>
    </location>
</feature>
<dbReference type="RefSeq" id="XP_008025120.1">
    <property type="nucleotide sequence ID" value="XM_008026929.1"/>
</dbReference>
<dbReference type="AlphaFoldDB" id="R0KFQ0"/>
<evidence type="ECO:0000313" key="4">
    <source>
        <dbReference type="Proteomes" id="UP000016935"/>
    </source>
</evidence>
<protein>
    <submittedName>
        <fullName evidence="3">Uncharacterized protein</fullName>
    </submittedName>
</protein>
<dbReference type="Proteomes" id="UP000016935">
    <property type="component" value="Unassembled WGS sequence"/>
</dbReference>
<feature type="compositionally biased region" description="Low complexity" evidence="2">
    <location>
        <begin position="287"/>
        <end position="301"/>
    </location>
</feature>
<reference evidence="3 4" key="1">
    <citation type="journal article" date="2012" name="PLoS Pathog.">
        <title>Diverse lifestyles and strategies of plant pathogenesis encoded in the genomes of eighteen Dothideomycetes fungi.</title>
        <authorList>
            <person name="Ohm R.A."/>
            <person name="Feau N."/>
            <person name="Henrissat B."/>
            <person name="Schoch C.L."/>
            <person name="Horwitz B.A."/>
            <person name="Barry K.W."/>
            <person name="Condon B.J."/>
            <person name="Copeland A.C."/>
            <person name="Dhillon B."/>
            <person name="Glaser F."/>
            <person name="Hesse C.N."/>
            <person name="Kosti I."/>
            <person name="LaButti K."/>
            <person name="Lindquist E.A."/>
            <person name="Lucas S."/>
            <person name="Salamov A.A."/>
            <person name="Bradshaw R.E."/>
            <person name="Ciuffetti L."/>
            <person name="Hamelin R.C."/>
            <person name="Kema G.H.J."/>
            <person name="Lawrence C."/>
            <person name="Scott J.A."/>
            <person name="Spatafora J.W."/>
            <person name="Turgeon B.G."/>
            <person name="de Wit P.J.G.M."/>
            <person name="Zhong S."/>
            <person name="Goodwin S.B."/>
            <person name="Grigoriev I.V."/>
        </authorList>
    </citation>
    <scope>NUCLEOTIDE SEQUENCE [LARGE SCALE GENOMIC DNA]</scope>
    <source>
        <strain evidence="4">28A</strain>
    </source>
</reference>
<dbReference type="GeneID" id="19404697"/>
<organism evidence="3 4">
    <name type="scientific">Exserohilum turcicum (strain 28A)</name>
    <name type="common">Northern leaf blight fungus</name>
    <name type="synonym">Setosphaeria turcica</name>
    <dbReference type="NCBI Taxonomy" id="671987"/>
    <lineage>
        <taxon>Eukaryota</taxon>
        <taxon>Fungi</taxon>
        <taxon>Dikarya</taxon>
        <taxon>Ascomycota</taxon>
        <taxon>Pezizomycotina</taxon>
        <taxon>Dothideomycetes</taxon>
        <taxon>Pleosporomycetidae</taxon>
        <taxon>Pleosporales</taxon>
        <taxon>Pleosporineae</taxon>
        <taxon>Pleosporaceae</taxon>
        <taxon>Exserohilum</taxon>
    </lineage>
</organism>
<proteinExistence type="predicted"/>
<keyword evidence="1" id="KW-0175">Coiled coil</keyword>
<dbReference type="HOGENOM" id="CLU_842400_0_0_1"/>
<feature type="region of interest" description="Disordered" evidence="2">
    <location>
        <begin position="127"/>
        <end position="150"/>
    </location>
</feature>
<dbReference type="OrthoDB" id="5226159at2759"/>
<feature type="compositionally biased region" description="Acidic residues" evidence="2">
    <location>
        <begin position="270"/>
        <end position="282"/>
    </location>
</feature>
<evidence type="ECO:0000313" key="3">
    <source>
        <dbReference type="EMBL" id="EOA86947.1"/>
    </source>
</evidence>
<keyword evidence="4" id="KW-1185">Reference proteome</keyword>
<evidence type="ECO:0000256" key="1">
    <source>
        <dbReference type="SAM" id="Coils"/>
    </source>
</evidence>
<sequence>MAVDKMIAKLRRFFPCFAEREREDVVIGDPTNVRHMEISEQLPGLTDAQCKKIHEKASNDATRLLSLRSHPPSAPSTPSSPVVEVMPVPRLGPNEFGPGFASSVFEFPICDIESPFASTTDLHLAVSDEEARSDTPTGPPPMSHDDVKADIKVEVRVEVKEIEEEQNQQEEDCDEDCEKAGCDEGYAQSISQMSIPPLDRLAFGPEFASSLLDSSLNEASSLSGTLTTRPDAASLRVASPVEQTTSPSTLGAQTQSLCDSASTCSCPCEKEEEEYDEDEYEEEIRQPQKQQPHSQRQSQQKPQPPQKQFLTTFDFEFAGDDARYRLSFIC</sequence>